<dbReference type="FunFam" id="3.80.10.10:FF:000041">
    <property type="entry name" value="LRR receptor-like serine/threonine-protein kinase ERECTA"/>
    <property type="match status" value="1"/>
</dbReference>
<feature type="region of interest" description="Disordered" evidence="4">
    <location>
        <begin position="87"/>
        <end position="109"/>
    </location>
</feature>
<keyword evidence="1" id="KW-0433">Leucine-rich repeat</keyword>
<dbReference type="Gene3D" id="3.80.10.10">
    <property type="entry name" value="Ribonuclease Inhibitor"/>
    <property type="match status" value="3"/>
</dbReference>
<dbReference type="FunFam" id="3.80.10.10:FF:000095">
    <property type="entry name" value="LRR receptor-like serine/threonine-protein kinase GSO1"/>
    <property type="match status" value="1"/>
</dbReference>
<dbReference type="EMBL" id="HBGK01028927">
    <property type="protein sequence ID" value="CAD9287175.1"/>
    <property type="molecule type" value="Transcribed_RNA"/>
</dbReference>
<keyword evidence="2" id="KW-0677">Repeat</keyword>
<dbReference type="PANTHER" id="PTHR48004:SF58">
    <property type="entry name" value="OS01G0162200 PROTEIN"/>
    <property type="match status" value="1"/>
</dbReference>
<feature type="transmembrane region" description="Helical" evidence="5">
    <location>
        <begin position="293"/>
        <end position="316"/>
    </location>
</feature>
<name>A0A7S1V5Y3_9STRA</name>
<dbReference type="InterPro" id="IPR001611">
    <property type="entry name" value="Leu-rich_rpt"/>
</dbReference>
<accession>A0A7S1V5Y3</accession>
<dbReference type="PANTHER" id="PTHR48004">
    <property type="entry name" value="OS01G0149700 PROTEIN"/>
    <property type="match status" value="1"/>
</dbReference>
<dbReference type="InterPro" id="IPR052941">
    <property type="entry name" value="StomDev_PlantInt_Reg"/>
</dbReference>
<evidence type="ECO:0008006" key="7">
    <source>
        <dbReference type="Google" id="ProtNLM"/>
    </source>
</evidence>
<feature type="region of interest" description="Disordered" evidence="4">
    <location>
        <begin position="1"/>
        <end position="52"/>
    </location>
</feature>
<evidence type="ECO:0000256" key="3">
    <source>
        <dbReference type="ARBA" id="ARBA00023136"/>
    </source>
</evidence>
<feature type="compositionally biased region" description="Low complexity" evidence="4">
    <location>
        <begin position="344"/>
        <end position="353"/>
    </location>
</feature>
<dbReference type="SUPFAM" id="SSF52047">
    <property type="entry name" value="RNI-like"/>
    <property type="match status" value="1"/>
</dbReference>
<evidence type="ECO:0000256" key="2">
    <source>
        <dbReference type="ARBA" id="ARBA00022737"/>
    </source>
</evidence>
<protein>
    <recommendedName>
        <fullName evidence="7">L domain-like protein</fullName>
    </recommendedName>
</protein>
<evidence type="ECO:0000256" key="4">
    <source>
        <dbReference type="SAM" id="MobiDB-lite"/>
    </source>
</evidence>
<gene>
    <name evidence="6" type="ORF">GOCE00092_LOCUS15064</name>
</gene>
<keyword evidence="5" id="KW-0812">Transmembrane</keyword>
<dbReference type="Pfam" id="PF00560">
    <property type="entry name" value="LRR_1"/>
    <property type="match status" value="4"/>
</dbReference>
<evidence type="ECO:0000256" key="5">
    <source>
        <dbReference type="SAM" id="Phobius"/>
    </source>
</evidence>
<dbReference type="AlphaFoldDB" id="A0A7S1V5Y3"/>
<dbReference type="SMART" id="SM00369">
    <property type="entry name" value="LRR_TYP"/>
    <property type="match status" value="5"/>
</dbReference>
<keyword evidence="3 5" id="KW-0472">Membrane</keyword>
<proteinExistence type="predicted"/>
<evidence type="ECO:0000313" key="6">
    <source>
        <dbReference type="EMBL" id="CAD9287175.1"/>
    </source>
</evidence>
<reference evidence="6" key="1">
    <citation type="submission" date="2021-01" db="EMBL/GenBank/DDBJ databases">
        <authorList>
            <person name="Corre E."/>
            <person name="Pelletier E."/>
            <person name="Niang G."/>
            <person name="Scheremetjew M."/>
            <person name="Finn R."/>
            <person name="Kale V."/>
            <person name="Holt S."/>
            <person name="Cochrane G."/>
            <person name="Meng A."/>
            <person name="Brown T."/>
            <person name="Cohen L."/>
        </authorList>
    </citation>
    <scope>NUCLEOTIDE SEQUENCE</scope>
    <source>
        <strain evidence="6">CCMP 410</strain>
    </source>
</reference>
<dbReference type="InterPro" id="IPR003591">
    <property type="entry name" value="Leu-rich_rpt_typical-subtyp"/>
</dbReference>
<organism evidence="6">
    <name type="scientific">Grammatophora oceanica</name>
    <dbReference type="NCBI Taxonomy" id="210454"/>
    <lineage>
        <taxon>Eukaryota</taxon>
        <taxon>Sar</taxon>
        <taxon>Stramenopiles</taxon>
        <taxon>Ochrophyta</taxon>
        <taxon>Bacillariophyta</taxon>
        <taxon>Fragilariophyceae</taxon>
        <taxon>Fragilariophycidae</taxon>
        <taxon>Rhabdonematales</taxon>
        <taxon>Grammatophoraceae</taxon>
        <taxon>Grammatophora</taxon>
    </lineage>
</organism>
<sequence>MPKSIRRGLSDRDENTARPSGSAKPPPPSRSSQRTLLDMKPPPPGSKPAAVPFEAEEAQAVAPAKALLHTSLMSVASSADASYIFGDDDESSSFLSTTSSPKTKSKRKIYGRKRLSSTNELGGIAEALEEEKTRGKIQTADGKVILTDAERATTPGARAMRPAAAAAAIGSSQASVSTAGSSVPPPSSHKLRPQTVYYVDGVNSSDDDVGDADDMEDGVGDIEQPTPLTEPTVSFSGNGDVLVAAEVANQDAGALEERIRQRIFEKAVKAEVVTADSNGEDDSRSKSNDGNRWLYIGGIVLVAMIIAIVVIVVLLMKDSGDAADKETPVTGGRTQEPSMAPIKTSQPTGPTSSPTTMAFFESEQVLIAELGSVLDTEKLSDTTSPVSKAFQWLLTEDQFSTTTNTELRERYVLTLFYISTVGEEWDDQLELSTTGHCTWGGLNETSTVGIDCDSNSRLTEIVFERQGLKGAIPSEIQYLTELRVLDLDSNDLTGTIPSEIGLLIQLSDLDLSHNEIEGTIPSSLFELKNLLYLELHNNSLQGPIPTNVGNCIRLMYLLLEENKLNGQLPESVSDLVSLQFLDLSNNIGLSGPLPSFSNNRNLLDLDLSENSFTSTIPSTIFGNSKLSSLSLYGNALGGKIPTEATQMTEMMYFDLFENVLTGTIPVFSGTPNMLSFDVEKNQLRGDINGLIHGSMPLLEYVRLNDNLLTGSIPEAIVDHLSITDLYLQRCEFSGTLPTTLGLLLNLEHLEVQSNSWTGQLPSEIGILTKLTMLDVCCGNFTNALPNEWSALSNLQSLYVEENSLTGMIPPSPSWNATTFPDLTEFWSHENDFTGDLSPGFCDGETGFLSPILVSLATDCLGPAPEVNCTCCVQCCDSNDDCEGF</sequence>
<feature type="compositionally biased region" description="Low complexity" evidence="4">
    <location>
        <begin position="92"/>
        <end position="102"/>
    </location>
</feature>
<feature type="region of interest" description="Disordered" evidence="4">
    <location>
        <begin position="324"/>
        <end position="353"/>
    </location>
</feature>
<evidence type="ECO:0000256" key="1">
    <source>
        <dbReference type="ARBA" id="ARBA00022614"/>
    </source>
</evidence>
<keyword evidence="5" id="KW-1133">Transmembrane helix</keyword>
<dbReference type="InterPro" id="IPR032675">
    <property type="entry name" value="LRR_dom_sf"/>
</dbReference>